<evidence type="ECO:0000313" key="3">
    <source>
        <dbReference type="EMBL" id="KAB0792070.1"/>
    </source>
</evidence>
<accession>A0A5N4A423</accession>
<dbReference type="Gene3D" id="2.40.70.10">
    <property type="entry name" value="Acid Proteases"/>
    <property type="match status" value="1"/>
</dbReference>
<dbReference type="Gene3D" id="1.10.340.70">
    <property type="match status" value="1"/>
</dbReference>
<dbReference type="SUPFAM" id="SSF53098">
    <property type="entry name" value="Ribonuclease H-like"/>
    <property type="match status" value="1"/>
</dbReference>
<dbReference type="InterPro" id="IPR043502">
    <property type="entry name" value="DNA/RNA_pol_sf"/>
</dbReference>
<organism evidence="3 4">
    <name type="scientific">Photinus pyralis</name>
    <name type="common">Common eastern firefly</name>
    <name type="synonym">Lampyris pyralis</name>
    <dbReference type="NCBI Taxonomy" id="7054"/>
    <lineage>
        <taxon>Eukaryota</taxon>
        <taxon>Metazoa</taxon>
        <taxon>Ecdysozoa</taxon>
        <taxon>Arthropoda</taxon>
        <taxon>Hexapoda</taxon>
        <taxon>Insecta</taxon>
        <taxon>Pterygota</taxon>
        <taxon>Neoptera</taxon>
        <taxon>Endopterygota</taxon>
        <taxon>Coleoptera</taxon>
        <taxon>Polyphaga</taxon>
        <taxon>Elateriformia</taxon>
        <taxon>Elateroidea</taxon>
        <taxon>Lampyridae</taxon>
        <taxon>Lampyrinae</taxon>
        <taxon>Photinus</taxon>
    </lineage>
</organism>
<dbReference type="InterPro" id="IPR000477">
    <property type="entry name" value="RT_dom"/>
</dbReference>
<reference evidence="3 4" key="1">
    <citation type="journal article" date="2018" name="Elife">
        <title>Firefly genomes illuminate parallel origins of bioluminescence in beetles.</title>
        <authorList>
            <person name="Fallon T.R."/>
            <person name="Lower S.E."/>
            <person name="Chang C.H."/>
            <person name="Bessho-Uehara M."/>
            <person name="Martin G.J."/>
            <person name="Bewick A.J."/>
            <person name="Behringer M."/>
            <person name="Debat H.J."/>
            <person name="Wong I."/>
            <person name="Day J.C."/>
            <person name="Suvorov A."/>
            <person name="Silva C.J."/>
            <person name="Stanger-Hall K.F."/>
            <person name="Hall D.W."/>
            <person name="Schmitz R.J."/>
            <person name="Nelson D.R."/>
            <person name="Lewis S.M."/>
            <person name="Shigenobu S."/>
            <person name="Bybee S.M."/>
            <person name="Larracuente A.M."/>
            <person name="Oba Y."/>
            <person name="Weng J.K."/>
        </authorList>
    </citation>
    <scope>NUCLEOTIDE SEQUENCE [LARGE SCALE GENOMIC DNA]</scope>
    <source>
        <strain evidence="3">1611_PpyrPB1</strain>
        <tissue evidence="3">Whole body</tissue>
    </source>
</reference>
<sequence>MASLGSIQHFSISDPKQWESYVERMEFFFTANGIADASKKRATFLSLCGPETYEILRSLVAPAKVADKTYGEIIKELGTHFSPKTSEIVYRFKFYRRDQQNGETFPVYLKELRKLAEPCGFEATLDTMLRDRIVCGIIDETLQKRLLATTDLKLADVTKMCVAHETATTSFAMIREGGSGDRVEVNALNSRKQVKSADRASRPGRVGKKCFRCEKDHAADSCVHSQSTCSYCKKLGHIAIACFKKKRESQNKLKVHIANDSDPYTEEPEISPDPNCVNSDYVFSINNVTPDKFSGKYLTAVSVNGIQTKMEVDSGAGYSIIGRSLFQKISNGNHLKLKKSHVILRDYQNNPIPTVGECLVEVRRGSRRSTLPLIITEGNRPSLLGRNWFQELGLTVSGVSHVDGTPNYAREYPEVFCGNLGAYRGPPVSFSVDASVKPILLRARKVPFALKDKIERELDKLISQGVLEPISYPRWGTPIVTVCKGNGEVRICGDYRSTLNRALRPEPYPVPSVQGILSALAGGKVFAKLDLAQAYLQLSVDREAAEAQTIITHKGVFKCNRLQFGISVAPQIFQKFMDMRLAGISGVLPYYDDILVVGSSDDDLDTKVRTVLSKFREDGLQLRREKCIFRTKSIEFLGFRISEDGIRPTKDKIAAIVNAPPPTNVTELQAFLGLVNFYHVFMKDKATIAKPLHALLQKNAQWQWRTSEREAFQALKDCLIREPVLAHYNDRRNLFLTCDASPYGVGCVLSQLDDRGRDVPVAYHSRSLSSAERKYAQIDKEALTIITGVKKFHEYIYGRGVTITTDHKPLLGVFNPKKGVPDILSPRMLRWTLMLSAYDYELRYVPGAKIQNADALSRLPQKIKVPEPPPSEDVLMLENIPEKLISAREIAQETKRDPVLSRVMQWIWKGWPDNGKKLPDEFTPYLQRKHELNCYQDCLLWGTRVIVPLGVRDTVLKMLHSAHPGIVKMKSLARSYVWWPNIDKQIEKLVGLCRECQETRNMPRKSSIHPWEWARAPWSRIHIDHAGPMKGKLFLVVTDAYSKWLEVKLVPNTSSAVTIGVLRELFATHGIPDVLECIDSSRLRVIVN</sequence>
<feature type="domain" description="Reverse transcriptase" evidence="2">
    <location>
        <begin position="463"/>
        <end position="641"/>
    </location>
</feature>
<dbReference type="InterPro" id="IPR021109">
    <property type="entry name" value="Peptidase_aspartic_dom_sf"/>
</dbReference>
<dbReference type="InterPro" id="IPR050951">
    <property type="entry name" value="Retrovirus_Pol_polyprotein"/>
</dbReference>
<dbReference type="GO" id="GO:0042575">
    <property type="term" value="C:DNA polymerase complex"/>
    <property type="evidence" value="ECO:0007669"/>
    <property type="project" value="UniProtKB-ARBA"/>
</dbReference>
<dbReference type="Gene3D" id="3.30.70.270">
    <property type="match status" value="2"/>
</dbReference>
<dbReference type="Pfam" id="PF17919">
    <property type="entry name" value="RT_RNaseH_2"/>
    <property type="match status" value="1"/>
</dbReference>
<dbReference type="PANTHER" id="PTHR37984">
    <property type="entry name" value="PROTEIN CBG26694"/>
    <property type="match status" value="1"/>
</dbReference>
<dbReference type="CDD" id="cd01647">
    <property type="entry name" value="RT_LTR"/>
    <property type="match status" value="1"/>
</dbReference>
<dbReference type="Gene3D" id="3.10.10.10">
    <property type="entry name" value="HIV Type 1 Reverse Transcriptase, subunit A, domain 1"/>
    <property type="match status" value="1"/>
</dbReference>
<dbReference type="InterPro" id="IPR036397">
    <property type="entry name" value="RNaseH_sf"/>
</dbReference>
<dbReference type="FunFam" id="1.10.340.70:FF:000003">
    <property type="entry name" value="Protein CBG25708"/>
    <property type="match status" value="1"/>
</dbReference>
<dbReference type="EMBL" id="VVIM01000010">
    <property type="protein sequence ID" value="KAB0792070.1"/>
    <property type="molecule type" value="Genomic_DNA"/>
</dbReference>
<dbReference type="SUPFAM" id="SSF56672">
    <property type="entry name" value="DNA/RNA polymerases"/>
    <property type="match status" value="1"/>
</dbReference>
<dbReference type="InterPro" id="IPR041588">
    <property type="entry name" value="Integrase_H2C2"/>
</dbReference>
<dbReference type="InterPro" id="IPR012337">
    <property type="entry name" value="RNaseH-like_sf"/>
</dbReference>
<evidence type="ECO:0000259" key="2">
    <source>
        <dbReference type="PROSITE" id="PS50878"/>
    </source>
</evidence>
<dbReference type="Pfam" id="PF00078">
    <property type="entry name" value="RVT_1"/>
    <property type="match status" value="1"/>
</dbReference>
<dbReference type="FunFam" id="3.30.70.270:FF:000026">
    <property type="entry name" value="Transposon Ty3-G Gag-Pol polyprotein"/>
    <property type="match status" value="1"/>
</dbReference>
<dbReference type="CDD" id="cd09274">
    <property type="entry name" value="RNase_HI_RT_Ty3"/>
    <property type="match status" value="1"/>
</dbReference>
<dbReference type="GO" id="GO:0003676">
    <property type="term" value="F:nucleic acid binding"/>
    <property type="evidence" value="ECO:0007669"/>
    <property type="project" value="InterPro"/>
</dbReference>
<dbReference type="SUPFAM" id="SSF50630">
    <property type="entry name" value="Acid proteases"/>
    <property type="match status" value="1"/>
</dbReference>
<dbReference type="Proteomes" id="UP000327044">
    <property type="component" value="Unassembled WGS sequence"/>
</dbReference>
<dbReference type="Gene3D" id="3.30.420.10">
    <property type="entry name" value="Ribonuclease H-like superfamily/Ribonuclease H"/>
    <property type="match status" value="1"/>
</dbReference>
<dbReference type="Pfam" id="PF17921">
    <property type="entry name" value="Integrase_H2C2"/>
    <property type="match status" value="1"/>
</dbReference>
<name>A0A5N4A423_PHOPY</name>
<gene>
    <name evidence="3" type="ORF">PPYR_14031</name>
</gene>
<dbReference type="PANTHER" id="PTHR37984:SF12">
    <property type="entry name" value="RIBONUCLEASE H"/>
    <property type="match status" value="1"/>
</dbReference>
<dbReference type="PROSITE" id="PS50878">
    <property type="entry name" value="RT_POL"/>
    <property type="match status" value="1"/>
</dbReference>
<proteinExistence type="predicted"/>
<dbReference type="AlphaFoldDB" id="A0A5N4A423"/>
<dbReference type="InterPro" id="IPR043128">
    <property type="entry name" value="Rev_trsase/Diguanyl_cyclase"/>
</dbReference>
<evidence type="ECO:0000256" key="1">
    <source>
        <dbReference type="ARBA" id="ARBA00012493"/>
    </source>
</evidence>
<keyword evidence="4" id="KW-1185">Reference proteome</keyword>
<dbReference type="InParanoid" id="A0A5N4A423"/>
<dbReference type="GO" id="GO:0003964">
    <property type="term" value="F:RNA-directed DNA polymerase activity"/>
    <property type="evidence" value="ECO:0007669"/>
    <property type="project" value="UniProtKB-EC"/>
</dbReference>
<dbReference type="InterPro" id="IPR041577">
    <property type="entry name" value="RT_RNaseH_2"/>
</dbReference>
<dbReference type="Gene3D" id="4.10.60.10">
    <property type="entry name" value="Zinc finger, CCHC-type"/>
    <property type="match status" value="1"/>
</dbReference>
<protein>
    <recommendedName>
        <fullName evidence="1">RNA-directed DNA polymerase</fullName>
        <ecNumber evidence="1">2.7.7.49</ecNumber>
    </recommendedName>
</protein>
<evidence type="ECO:0000313" key="4">
    <source>
        <dbReference type="Proteomes" id="UP000327044"/>
    </source>
</evidence>
<comment type="caution">
    <text evidence="3">The sequence shown here is derived from an EMBL/GenBank/DDBJ whole genome shotgun (WGS) entry which is preliminary data.</text>
</comment>
<dbReference type="EC" id="2.7.7.49" evidence="1"/>